<sequence length="189" mass="22310">MSDIIDFNELKNKVKEKDVDKFEEYIYSLYYSMASGEITMAEVSRKIKEYMDSNNISEEKLFNIQKRLMDRYGVDMDSINAQMKNFGIDMNQLGINPGSQNYEDIRKNLSFYEKYKDKISVKPFTRYSVKNNVNDVEVFIEDDSVILKSDKKIDLKDSELNEFLVSYKKVIKDKTLKISICEDSSKYEY</sequence>
<name>A0A1M6JM45_9CLOT</name>
<dbReference type="Pfam" id="PF12983">
    <property type="entry name" value="DUF3867"/>
    <property type="match status" value="1"/>
</dbReference>
<evidence type="ECO:0000313" key="2">
    <source>
        <dbReference type="Proteomes" id="UP000184080"/>
    </source>
</evidence>
<evidence type="ECO:0008006" key="3">
    <source>
        <dbReference type="Google" id="ProtNLM"/>
    </source>
</evidence>
<protein>
    <recommendedName>
        <fullName evidence="3">DUF3867 domain-containing protein</fullName>
    </recommendedName>
</protein>
<dbReference type="Proteomes" id="UP000184080">
    <property type="component" value="Unassembled WGS sequence"/>
</dbReference>
<evidence type="ECO:0000313" key="1">
    <source>
        <dbReference type="EMBL" id="SHJ47723.1"/>
    </source>
</evidence>
<gene>
    <name evidence="1" type="ORF">SAMN05444401_3151</name>
</gene>
<keyword evidence="2" id="KW-1185">Reference proteome</keyword>
<accession>A0A1M6JM45</accession>
<dbReference type="InterPro" id="IPR024218">
    <property type="entry name" value="DUF3867"/>
</dbReference>
<reference evidence="1 2" key="1">
    <citation type="submission" date="2016-11" db="EMBL/GenBank/DDBJ databases">
        <authorList>
            <person name="Jaros S."/>
            <person name="Januszkiewicz K."/>
            <person name="Wedrychowicz H."/>
        </authorList>
    </citation>
    <scope>NUCLEOTIDE SEQUENCE [LARGE SCALE GENOMIC DNA]</scope>
    <source>
        <strain evidence="1 2">DSM 21864</strain>
    </source>
</reference>
<dbReference type="EMBL" id="FQZO01000005">
    <property type="protein sequence ID" value="SHJ47723.1"/>
    <property type="molecule type" value="Genomic_DNA"/>
</dbReference>
<dbReference type="AlphaFoldDB" id="A0A1M6JM45"/>
<proteinExistence type="predicted"/>
<dbReference type="OrthoDB" id="1754214at2"/>
<organism evidence="1 2">
    <name type="scientific">Clostridium amylolyticum</name>
    <dbReference type="NCBI Taxonomy" id="1121298"/>
    <lineage>
        <taxon>Bacteria</taxon>
        <taxon>Bacillati</taxon>
        <taxon>Bacillota</taxon>
        <taxon>Clostridia</taxon>
        <taxon>Eubacteriales</taxon>
        <taxon>Clostridiaceae</taxon>
        <taxon>Clostridium</taxon>
    </lineage>
</organism>
<dbReference type="RefSeq" id="WP_073008755.1">
    <property type="nucleotide sequence ID" value="NZ_FQZO01000005.1"/>
</dbReference>